<dbReference type="PANTHER" id="PTHR45138">
    <property type="entry name" value="REGULATORY COMPONENTS OF SENSORY TRANSDUCTION SYSTEM"/>
    <property type="match status" value="1"/>
</dbReference>
<feature type="transmembrane region" description="Helical" evidence="6">
    <location>
        <begin position="129"/>
        <end position="146"/>
    </location>
</feature>
<dbReference type="Pfam" id="PF00990">
    <property type="entry name" value="GGDEF"/>
    <property type="match status" value="1"/>
</dbReference>
<dbReference type="InterPro" id="IPR050469">
    <property type="entry name" value="Diguanylate_Cyclase"/>
</dbReference>
<proteinExistence type="predicted"/>
<dbReference type="InterPro" id="IPR011620">
    <property type="entry name" value="Sig_transdc_His_kinase_LytS_TM"/>
</dbReference>
<reference evidence="8" key="1">
    <citation type="submission" date="2022-08" db="EMBL/GenBank/DDBJ databases">
        <title>Alicyclobacillus fastidiosus DSM 17978, complete genome.</title>
        <authorList>
            <person name="Wang Q."/>
            <person name="Cai R."/>
            <person name="Wang Z."/>
        </authorList>
    </citation>
    <scope>NUCLEOTIDE SEQUENCE</scope>
    <source>
        <strain evidence="8">DSM 17978</strain>
    </source>
</reference>
<keyword evidence="5 6" id="KW-0472">Membrane</keyword>
<keyword evidence="3 6" id="KW-0812">Transmembrane</keyword>
<dbReference type="Pfam" id="PF07694">
    <property type="entry name" value="5TM-5TMR_LYT"/>
    <property type="match status" value="1"/>
</dbReference>
<dbReference type="EC" id="2.7.7.65" evidence="8"/>
<feature type="domain" description="GGDEF" evidence="7">
    <location>
        <begin position="216"/>
        <end position="345"/>
    </location>
</feature>
<sequence>MRALFVNACILFTLTCVGFFPFRNQGVSNKRTKLLLGFITGVSGNILMFFSLRLEGNTILDLRVIPVVVAASYGGVLSSLPSAILIGAGRVLLLGVNSVSYKGAVSIILMGIITPLLSRFIKKQPYKTLLLYVYCLVQVSVFIRHVSPNLFVIYYILVIVMGFLVQFIIYTLKHYFDLQAELKQLSELDFLTGLVNARQFDYGLKYVMQSSKERFEPFSLLMIDVDKFKSINDTYGHSVGDSVLKQTATLLKMNCRPGDIVSRKGGEEFAIILPSCSIQLATDVAECIRNAVENHQFDEQLRFTVTVSIGVATSVRLLAPEQLIDLADKALYEAKNNGRNKVCTA</sequence>
<dbReference type="NCBIfam" id="TIGR00254">
    <property type="entry name" value="GGDEF"/>
    <property type="match status" value="1"/>
</dbReference>
<evidence type="ECO:0000256" key="4">
    <source>
        <dbReference type="ARBA" id="ARBA00022989"/>
    </source>
</evidence>
<dbReference type="GO" id="GO:0052621">
    <property type="term" value="F:diguanylate cyclase activity"/>
    <property type="evidence" value="ECO:0007669"/>
    <property type="project" value="UniProtKB-EC"/>
</dbReference>
<evidence type="ECO:0000259" key="7">
    <source>
        <dbReference type="PROSITE" id="PS50887"/>
    </source>
</evidence>
<dbReference type="EMBL" id="CP104067">
    <property type="protein sequence ID" value="WAH41208.1"/>
    <property type="molecule type" value="Genomic_DNA"/>
</dbReference>
<gene>
    <name evidence="8" type="ORF">NZD89_23565</name>
</gene>
<name>A0ABY6ZF69_9BACL</name>
<evidence type="ECO:0000313" key="8">
    <source>
        <dbReference type="EMBL" id="WAH41208.1"/>
    </source>
</evidence>
<comment type="subcellular location">
    <subcellularLocation>
        <location evidence="1">Cell membrane</location>
        <topology evidence="1">Multi-pass membrane protein</topology>
    </subcellularLocation>
</comment>
<dbReference type="PANTHER" id="PTHR45138:SF9">
    <property type="entry name" value="DIGUANYLATE CYCLASE DGCM-RELATED"/>
    <property type="match status" value="1"/>
</dbReference>
<evidence type="ECO:0000256" key="5">
    <source>
        <dbReference type="ARBA" id="ARBA00023136"/>
    </source>
</evidence>
<evidence type="ECO:0000256" key="6">
    <source>
        <dbReference type="SAM" id="Phobius"/>
    </source>
</evidence>
<dbReference type="SMART" id="SM00267">
    <property type="entry name" value="GGDEF"/>
    <property type="match status" value="1"/>
</dbReference>
<evidence type="ECO:0000256" key="2">
    <source>
        <dbReference type="ARBA" id="ARBA00022475"/>
    </source>
</evidence>
<keyword evidence="4 6" id="KW-1133">Transmembrane helix</keyword>
<evidence type="ECO:0000256" key="3">
    <source>
        <dbReference type="ARBA" id="ARBA00022692"/>
    </source>
</evidence>
<evidence type="ECO:0000313" key="9">
    <source>
        <dbReference type="Proteomes" id="UP001164761"/>
    </source>
</evidence>
<keyword evidence="2" id="KW-1003">Cell membrane</keyword>
<dbReference type="CDD" id="cd01949">
    <property type="entry name" value="GGDEF"/>
    <property type="match status" value="1"/>
</dbReference>
<dbReference type="InterPro" id="IPR043128">
    <property type="entry name" value="Rev_trsase/Diguanyl_cyclase"/>
</dbReference>
<keyword evidence="8" id="KW-0548">Nucleotidyltransferase</keyword>
<keyword evidence="8" id="KW-0808">Transferase</keyword>
<evidence type="ECO:0000256" key="1">
    <source>
        <dbReference type="ARBA" id="ARBA00004651"/>
    </source>
</evidence>
<dbReference type="PROSITE" id="PS50887">
    <property type="entry name" value="GGDEF"/>
    <property type="match status" value="1"/>
</dbReference>
<accession>A0ABY6ZF69</accession>
<feature type="transmembrane region" description="Helical" evidence="6">
    <location>
        <begin position="34"/>
        <end position="52"/>
    </location>
</feature>
<dbReference type="SUPFAM" id="SSF55073">
    <property type="entry name" value="Nucleotide cyclase"/>
    <property type="match status" value="1"/>
</dbReference>
<keyword evidence="9" id="KW-1185">Reference proteome</keyword>
<organism evidence="8 9">
    <name type="scientific">Alicyclobacillus fastidiosus</name>
    <dbReference type="NCBI Taxonomy" id="392011"/>
    <lineage>
        <taxon>Bacteria</taxon>
        <taxon>Bacillati</taxon>
        <taxon>Bacillota</taxon>
        <taxon>Bacilli</taxon>
        <taxon>Bacillales</taxon>
        <taxon>Alicyclobacillaceae</taxon>
        <taxon>Alicyclobacillus</taxon>
    </lineage>
</organism>
<dbReference type="InterPro" id="IPR029787">
    <property type="entry name" value="Nucleotide_cyclase"/>
</dbReference>
<protein>
    <submittedName>
        <fullName evidence="8">Diguanylate cyclase</fullName>
        <ecNumber evidence="8">2.7.7.65</ecNumber>
    </submittedName>
</protein>
<feature type="transmembrane region" description="Helical" evidence="6">
    <location>
        <begin position="64"/>
        <end position="87"/>
    </location>
</feature>
<dbReference type="RefSeq" id="WP_268005119.1">
    <property type="nucleotide sequence ID" value="NZ_BSUT01000001.1"/>
</dbReference>
<feature type="transmembrane region" description="Helical" evidence="6">
    <location>
        <begin position="152"/>
        <end position="172"/>
    </location>
</feature>
<feature type="transmembrane region" description="Helical" evidence="6">
    <location>
        <begin position="99"/>
        <end position="117"/>
    </location>
</feature>
<dbReference type="InterPro" id="IPR000160">
    <property type="entry name" value="GGDEF_dom"/>
</dbReference>
<dbReference type="Gene3D" id="3.30.70.270">
    <property type="match status" value="1"/>
</dbReference>
<dbReference type="Proteomes" id="UP001164761">
    <property type="component" value="Chromosome"/>
</dbReference>